<gene>
    <name evidence="1" type="ORF">NEISICOT_02793</name>
</gene>
<reference evidence="1" key="1">
    <citation type="submission" date="2009-07" db="EMBL/GenBank/DDBJ databases">
        <authorList>
            <person name="Weinstock G."/>
            <person name="Sodergren E."/>
            <person name="Clifton S."/>
            <person name="Fulton L."/>
            <person name="Fulton B."/>
            <person name="Courtney L."/>
            <person name="Fronick C."/>
            <person name="Harrison M."/>
            <person name="Strong C."/>
            <person name="Farmer C."/>
            <person name="Delahaunty K."/>
            <person name="Markovic C."/>
            <person name="Hall O."/>
            <person name="Minx P."/>
            <person name="Tomlinson C."/>
            <person name="Mitreva M."/>
            <person name="Nelson J."/>
            <person name="Hou S."/>
            <person name="Wollam A."/>
            <person name="Pepin K.H."/>
            <person name="Johnson M."/>
            <person name="Bhonagiri V."/>
            <person name="Nash W.E."/>
            <person name="Warren W."/>
            <person name="Chinwalla A."/>
            <person name="Mardis E.R."/>
            <person name="Wilson R.K."/>
        </authorList>
    </citation>
    <scope>NUCLEOTIDE SEQUENCE [LARGE SCALE GENOMIC DNA]</scope>
    <source>
        <strain evidence="1">ATCC 29256</strain>
    </source>
</reference>
<comment type="caution">
    <text evidence="1">The sequence shown here is derived from an EMBL/GenBank/DDBJ whole genome shotgun (WGS) entry which is preliminary data.</text>
</comment>
<keyword evidence="2" id="KW-1185">Reference proteome</keyword>
<organism evidence="1 2">
    <name type="scientific">Neisseria sicca ATCC 29256</name>
    <dbReference type="NCBI Taxonomy" id="547045"/>
    <lineage>
        <taxon>Bacteria</taxon>
        <taxon>Pseudomonadati</taxon>
        <taxon>Pseudomonadota</taxon>
        <taxon>Betaproteobacteria</taxon>
        <taxon>Neisseriales</taxon>
        <taxon>Neisseriaceae</taxon>
        <taxon>Neisseria</taxon>
    </lineage>
</organism>
<dbReference type="EMBL" id="ACKO02000020">
    <property type="protein sequence ID" value="EET43438.1"/>
    <property type="molecule type" value="Genomic_DNA"/>
</dbReference>
<dbReference type="AlphaFoldDB" id="C6M8C4"/>
<name>C6M8C4_NEISI</name>
<protein>
    <submittedName>
        <fullName evidence="1">Uncharacterized protein</fullName>
    </submittedName>
</protein>
<evidence type="ECO:0000313" key="1">
    <source>
        <dbReference type="EMBL" id="EET43438.1"/>
    </source>
</evidence>
<evidence type="ECO:0000313" key="2">
    <source>
        <dbReference type="Proteomes" id="UP000005365"/>
    </source>
</evidence>
<accession>C6M8C4</accession>
<sequence>MFWVGVQADGMVGRRCDLTVNKCGNMPQCRYPVVCFNLF</sequence>
<dbReference type="Proteomes" id="UP000005365">
    <property type="component" value="Unassembled WGS sequence"/>
</dbReference>
<proteinExistence type="predicted"/>